<protein>
    <recommendedName>
        <fullName evidence="3">N4-gp56 family major capsid protein</fullName>
    </recommendedName>
</protein>
<dbReference type="RefSeq" id="WP_038061580.1">
    <property type="nucleotide sequence ID" value="NZ_CP008796.1"/>
</dbReference>
<dbReference type="AlphaFoldDB" id="A0A075X0F0"/>
<sequence length="299" mass="32733">MPVTGATLPELFPLYYERKLLEYIKANLVATKYGQKFSMPVHSGRTAVWTRFQPLNPVTTPITFQPTPTTGASMATQQVQATIEEYANYIELDEFTDITSFVPLVDQATDLLSYNAQMSLDAIAMAELTSGTNVLYAGGVSGRSALDGTKKLSKSDIRKAINILKRNNIPPFPDGYYVVLIHPDKMLDLFTDTELIQLAITSKDIFEKGVVGQYGGAKFVESTTLPILTGAGGGSPVADVYQTVVLGMNAYGVVDIDGKSVQMVFTNVDKLGRVKTIGWKAYFACKRLYEPAIVRIESN</sequence>
<dbReference type="NCBIfam" id="TIGR04387">
    <property type="entry name" value="capsid_maj_N4"/>
    <property type="match status" value="1"/>
</dbReference>
<reference evidence="1 2" key="1">
    <citation type="journal article" date="2015" name="Genome Announc.">
        <title>Genome Sequence of a Sulfate-Reducing Thermophilic Bacterium, Thermodesulfobacterium commune DSM 2178T (Phylum Thermodesulfobacteria).</title>
        <authorList>
            <person name="Bhatnagar S."/>
            <person name="Badger J.H."/>
            <person name="Madupu R."/>
            <person name="Khouri H.M."/>
            <person name="O'Connor E.M."/>
            <person name="Robb F.T."/>
            <person name="Ward N.L."/>
            <person name="Eisen J.A."/>
        </authorList>
    </citation>
    <scope>NUCLEOTIDE SEQUENCE [LARGE SCALE GENOMIC DNA]</scope>
    <source>
        <strain evidence="1 2">DSM 2178</strain>
    </source>
</reference>
<name>A0A075X0F0_9BACT</name>
<dbReference type="KEGG" id="tcm:HL41_07065"/>
<gene>
    <name evidence="1" type="ORF">HL41_07065</name>
</gene>
<evidence type="ECO:0008006" key="3">
    <source>
        <dbReference type="Google" id="ProtNLM"/>
    </source>
</evidence>
<dbReference type="EMBL" id="CP008796">
    <property type="protein sequence ID" value="AIH04472.1"/>
    <property type="molecule type" value="Genomic_DNA"/>
</dbReference>
<dbReference type="OrthoDB" id="1936242at2"/>
<organism evidence="1 2">
    <name type="scientific">Thermodesulfobacterium commune DSM 2178</name>
    <dbReference type="NCBI Taxonomy" id="289377"/>
    <lineage>
        <taxon>Bacteria</taxon>
        <taxon>Pseudomonadati</taxon>
        <taxon>Thermodesulfobacteriota</taxon>
        <taxon>Thermodesulfobacteria</taxon>
        <taxon>Thermodesulfobacteriales</taxon>
        <taxon>Thermodesulfobacteriaceae</taxon>
        <taxon>Thermodesulfobacterium</taxon>
    </lineage>
</organism>
<dbReference type="HOGENOM" id="CLU_069778_0_0_0"/>
<proteinExistence type="predicted"/>
<evidence type="ECO:0000313" key="2">
    <source>
        <dbReference type="Proteomes" id="UP000028481"/>
    </source>
</evidence>
<dbReference type="eggNOG" id="ENOG502ZI7D">
    <property type="taxonomic scope" value="Bacteria"/>
</dbReference>
<evidence type="ECO:0000313" key="1">
    <source>
        <dbReference type="EMBL" id="AIH04472.1"/>
    </source>
</evidence>
<dbReference type="Proteomes" id="UP000028481">
    <property type="component" value="Chromosome"/>
</dbReference>
<accession>A0A075X0F0</accession>
<dbReference type="PaxDb" id="289377-HL41_07065"/>
<keyword evidence="2" id="KW-1185">Reference proteome</keyword>
<dbReference type="STRING" id="289377.HL41_07065"/>
<dbReference type="Pfam" id="PF25209">
    <property type="entry name" value="Phage_capsid_4"/>
    <property type="match status" value="1"/>
</dbReference>